<comment type="subcellular location">
    <subcellularLocation>
        <location evidence="1">Cell membrane</location>
        <topology evidence="1">Multi-pass membrane protein</topology>
    </subcellularLocation>
</comment>
<evidence type="ECO:0000256" key="1">
    <source>
        <dbReference type="ARBA" id="ARBA00004651"/>
    </source>
</evidence>
<protein>
    <submittedName>
        <fullName evidence="7">Cobalt ECF transporter T component CbiQ</fullName>
    </submittedName>
</protein>
<proteinExistence type="predicted"/>
<dbReference type="PANTHER" id="PTHR43723">
    <property type="entry name" value="COBALT TRANSPORT PROTEIN CBIQ"/>
    <property type="match status" value="1"/>
</dbReference>
<dbReference type="InterPro" id="IPR012809">
    <property type="entry name" value="ECF_CbiQ"/>
</dbReference>
<feature type="transmembrane region" description="Helical" evidence="6">
    <location>
        <begin position="116"/>
        <end position="139"/>
    </location>
</feature>
<feature type="transmembrane region" description="Helical" evidence="6">
    <location>
        <begin position="151"/>
        <end position="170"/>
    </location>
</feature>
<name>A0A4R5KCX8_9BACL</name>
<feature type="transmembrane region" description="Helical" evidence="6">
    <location>
        <begin position="25"/>
        <end position="50"/>
    </location>
</feature>
<evidence type="ECO:0000256" key="5">
    <source>
        <dbReference type="ARBA" id="ARBA00023136"/>
    </source>
</evidence>
<dbReference type="AlphaFoldDB" id="A0A4R5KCX8"/>
<evidence type="ECO:0000313" key="8">
    <source>
        <dbReference type="Proteomes" id="UP000295636"/>
    </source>
</evidence>
<accession>A0A4R5KCX8</accession>
<keyword evidence="2" id="KW-1003">Cell membrane</keyword>
<reference evidence="7 8" key="1">
    <citation type="submission" date="2019-03" db="EMBL/GenBank/DDBJ databases">
        <title>This is whole genome sequence of Paenibacillus sp MS74 strain.</title>
        <authorList>
            <person name="Trinh H.N."/>
        </authorList>
    </citation>
    <scope>NUCLEOTIDE SEQUENCE [LARGE SCALE GENOMIC DNA]</scope>
    <source>
        <strain evidence="7 8">MS74</strain>
    </source>
</reference>
<keyword evidence="3 6" id="KW-0812">Transmembrane</keyword>
<dbReference type="InterPro" id="IPR052770">
    <property type="entry name" value="Cobalt_transport_CbiQ"/>
</dbReference>
<organism evidence="7 8">
    <name type="scientific">Paenibacillus piri</name>
    <dbReference type="NCBI Taxonomy" id="2547395"/>
    <lineage>
        <taxon>Bacteria</taxon>
        <taxon>Bacillati</taxon>
        <taxon>Bacillota</taxon>
        <taxon>Bacilli</taxon>
        <taxon>Bacillales</taxon>
        <taxon>Paenibacillaceae</taxon>
        <taxon>Paenibacillus</taxon>
    </lineage>
</organism>
<dbReference type="Proteomes" id="UP000295636">
    <property type="component" value="Unassembled WGS sequence"/>
</dbReference>
<dbReference type="Pfam" id="PF02361">
    <property type="entry name" value="CbiQ"/>
    <property type="match status" value="1"/>
</dbReference>
<dbReference type="OrthoDB" id="9815246at2"/>
<comment type="caution">
    <text evidence="7">The sequence shown here is derived from an EMBL/GenBank/DDBJ whole genome shotgun (WGS) entry which is preliminary data.</text>
</comment>
<evidence type="ECO:0000313" key="7">
    <source>
        <dbReference type="EMBL" id="TDF93189.1"/>
    </source>
</evidence>
<evidence type="ECO:0000256" key="6">
    <source>
        <dbReference type="SAM" id="Phobius"/>
    </source>
</evidence>
<evidence type="ECO:0000256" key="3">
    <source>
        <dbReference type="ARBA" id="ARBA00022692"/>
    </source>
</evidence>
<feature type="transmembrane region" description="Helical" evidence="6">
    <location>
        <begin position="62"/>
        <end position="83"/>
    </location>
</feature>
<keyword evidence="5 6" id="KW-0472">Membrane</keyword>
<keyword evidence="8" id="KW-1185">Reference proteome</keyword>
<evidence type="ECO:0000256" key="2">
    <source>
        <dbReference type="ARBA" id="ARBA00022475"/>
    </source>
</evidence>
<dbReference type="CDD" id="cd16914">
    <property type="entry name" value="EcfT"/>
    <property type="match status" value="1"/>
</dbReference>
<dbReference type="GO" id="GO:0006824">
    <property type="term" value="P:cobalt ion transport"/>
    <property type="evidence" value="ECO:0007669"/>
    <property type="project" value="InterPro"/>
</dbReference>
<dbReference type="GO" id="GO:0043190">
    <property type="term" value="C:ATP-binding cassette (ABC) transporter complex"/>
    <property type="evidence" value="ECO:0007669"/>
    <property type="project" value="InterPro"/>
</dbReference>
<keyword evidence="4 6" id="KW-1133">Transmembrane helix</keyword>
<dbReference type="NCBIfam" id="TIGR02454">
    <property type="entry name" value="ECF_T_CbiQ"/>
    <property type="match status" value="1"/>
</dbReference>
<dbReference type="InterPro" id="IPR003339">
    <property type="entry name" value="ABC/ECF_trnsptr_transmembrane"/>
</dbReference>
<dbReference type="EMBL" id="SMRT01000017">
    <property type="protein sequence ID" value="TDF93189.1"/>
    <property type="molecule type" value="Genomic_DNA"/>
</dbReference>
<dbReference type="RefSeq" id="WP_133234176.1">
    <property type="nucleotide sequence ID" value="NZ_SMRT01000017.1"/>
</dbReference>
<evidence type="ECO:0000256" key="4">
    <source>
        <dbReference type="ARBA" id="ARBA00022989"/>
    </source>
</evidence>
<sequence>MIRLIDTYAYGNKLRSVSPLWKCGFTAAMFVLSYMSHPAVQLLTVGWMCLWTVGHARIPMRIYAGLLGTCFIFYAASLPAVLIEIAPSGTQLPGTTGAAFSFTFAHWTAYIPDSGVHASLLLLCRTAACVSCLSFMMLTTPVSELLQVMKWLRMPSLVIELMLIMYRFLFLLDTAAHDMYTAQMARGGHSGFKSRLADTASLVVRLFTKTMQRYKQLANGLIARGFTDEIHMAPYRAVSVPARYWRESCAGIAALLLVELWLRWRILL</sequence>
<dbReference type="PANTHER" id="PTHR43723:SF1">
    <property type="entry name" value="COBALT TRANSPORT PROTEIN CBIQ"/>
    <property type="match status" value="1"/>
</dbReference>
<gene>
    <name evidence="7" type="primary">cbiQ</name>
    <name evidence="7" type="ORF">E1757_27235</name>
</gene>